<evidence type="ECO:0000256" key="1">
    <source>
        <dbReference type="SAM" id="Phobius"/>
    </source>
</evidence>
<keyword evidence="1" id="KW-0812">Transmembrane</keyword>
<keyword evidence="1" id="KW-1133">Transmembrane helix</keyword>
<feature type="transmembrane region" description="Helical" evidence="1">
    <location>
        <begin position="296"/>
        <end position="319"/>
    </location>
</feature>
<reference evidence="2" key="1">
    <citation type="submission" date="2014-09" db="EMBL/GenBank/DDBJ databases">
        <authorList>
            <person name="Magalhaes I.L.F."/>
            <person name="Oliveira U."/>
            <person name="Santos F.R."/>
            <person name="Vidigal T.H.D.A."/>
            <person name="Brescovit A.D."/>
            <person name="Santos A.J."/>
        </authorList>
    </citation>
    <scope>NUCLEOTIDE SEQUENCE</scope>
    <source>
        <tissue evidence="2">Shoot tissue taken approximately 20 cm above the soil surface</tissue>
    </source>
</reference>
<name>A0A0A9DAC1_ARUDO</name>
<evidence type="ECO:0000313" key="2">
    <source>
        <dbReference type="EMBL" id="JAD83603.1"/>
    </source>
</evidence>
<sequence length="340" mass="38414">MAFLLALQPCSGEHPRLLREELHEGRPRHWRRERPHQVSRRHWLRVDRGRRPVRSMPDGPDIGLDRALLFLLAPDLPLPWCHLVPRLGPRLLVERSRGGPSPVRERRLGVGLPSQHVPQPVRQLPPGVSADVVHLALPVERDVAAVRPCRLRPHQRRVQVPCHGLPDLVGDAPSDLLRISRDFAAGPPVRRLVVGGHTPLELDLEPLLHLLEEGLHVVLLLHQLRRPERRLLDVVGAQLRTGLQDDYPRRRQRPLLLLMVEPRERQPRGTGVRACQRKRTAAGDRRAAVLLASSPMYVVIRGHVFAAIVGIFPFVLVLVPVRHDVHALIIVDMAVQLQSS</sequence>
<reference evidence="2" key="2">
    <citation type="journal article" date="2015" name="Data Brief">
        <title>Shoot transcriptome of the giant reed, Arundo donax.</title>
        <authorList>
            <person name="Barrero R.A."/>
            <person name="Guerrero F.D."/>
            <person name="Moolhuijzen P."/>
            <person name="Goolsby J.A."/>
            <person name="Tidwell J."/>
            <person name="Bellgard S.E."/>
            <person name="Bellgard M.I."/>
        </authorList>
    </citation>
    <scope>NUCLEOTIDE SEQUENCE</scope>
    <source>
        <tissue evidence="2">Shoot tissue taken approximately 20 cm above the soil surface</tissue>
    </source>
</reference>
<proteinExistence type="predicted"/>
<organism evidence="2">
    <name type="scientific">Arundo donax</name>
    <name type="common">Giant reed</name>
    <name type="synonym">Donax arundinaceus</name>
    <dbReference type="NCBI Taxonomy" id="35708"/>
    <lineage>
        <taxon>Eukaryota</taxon>
        <taxon>Viridiplantae</taxon>
        <taxon>Streptophyta</taxon>
        <taxon>Embryophyta</taxon>
        <taxon>Tracheophyta</taxon>
        <taxon>Spermatophyta</taxon>
        <taxon>Magnoliopsida</taxon>
        <taxon>Liliopsida</taxon>
        <taxon>Poales</taxon>
        <taxon>Poaceae</taxon>
        <taxon>PACMAD clade</taxon>
        <taxon>Arundinoideae</taxon>
        <taxon>Arundineae</taxon>
        <taxon>Arundo</taxon>
    </lineage>
</organism>
<keyword evidence="1" id="KW-0472">Membrane</keyword>
<dbReference type="EMBL" id="GBRH01214292">
    <property type="protein sequence ID" value="JAD83603.1"/>
    <property type="molecule type" value="Transcribed_RNA"/>
</dbReference>
<protein>
    <submittedName>
        <fullName evidence="2">Uncharacterized protein</fullName>
    </submittedName>
</protein>
<dbReference type="AlphaFoldDB" id="A0A0A9DAC1"/>
<accession>A0A0A9DAC1</accession>